<dbReference type="OrthoDB" id="4726at2759"/>
<dbReference type="GO" id="GO:0043488">
    <property type="term" value="P:regulation of mRNA stability"/>
    <property type="evidence" value="ECO:0007669"/>
    <property type="project" value="InterPro"/>
</dbReference>
<dbReference type="SMART" id="SM00360">
    <property type="entry name" value="RRM"/>
    <property type="match status" value="1"/>
</dbReference>
<evidence type="ECO:0000313" key="5">
    <source>
        <dbReference type="Proteomes" id="UP000595140"/>
    </source>
</evidence>
<gene>
    <name evidence="4" type="ORF">CCAM_LOCUS19557</name>
</gene>
<evidence type="ECO:0000256" key="1">
    <source>
        <dbReference type="PROSITE-ProRule" id="PRU00176"/>
    </source>
</evidence>
<keyword evidence="1" id="KW-0694">RNA-binding</keyword>
<proteinExistence type="predicted"/>
<dbReference type="InterPro" id="IPR035979">
    <property type="entry name" value="RBD_domain_sf"/>
</dbReference>
<feature type="compositionally biased region" description="Basic and acidic residues" evidence="2">
    <location>
        <begin position="123"/>
        <end position="132"/>
    </location>
</feature>
<feature type="region of interest" description="Disordered" evidence="2">
    <location>
        <begin position="118"/>
        <end position="138"/>
    </location>
</feature>
<protein>
    <recommendedName>
        <fullName evidence="3">RRM domain-containing protein</fullName>
    </recommendedName>
</protein>
<name>A0A484LMY9_9ASTE</name>
<dbReference type="SUPFAM" id="SSF54928">
    <property type="entry name" value="RNA-binding domain, RBD"/>
    <property type="match status" value="1"/>
</dbReference>
<dbReference type="Gene3D" id="3.30.70.330">
    <property type="match status" value="1"/>
</dbReference>
<dbReference type="GO" id="GO:0005737">
    <property type="term" value="C:cytoplasm"/>
    <property type="evidence" value="ECO:0007669"/>
    <property type="project" value="TreeGrafter"/>
</dbReference>
<reference evidence="4 5" key="1">
    <citation type="submission" date="2018-04" db="EMBL/GenBank/DDBJ databases">
        <authorList>
            <person name="Vogel A."/>
        </authorList>
    </citation>
    <scope>NUCLEOTIDE SEQUENCE [LARGE SCALE GENOMIC DNA]</scope>
</reference>
<dbReference type="InterPro" id="IPR012677">
    <property type="entry name" value="Nucleotide-bd_a/b_plait_sf"/>
</dbReference>
<dbReference type="AlphaFoldDB" id="A0A484LMY9"/>
<dbReference type="InterPro" id="IPR000504">
    <property type="entry name" value="RRM_dom"/>
</dbReference>
<keyword evidence="5" id="KW-1185">Reference proteome</keyword>
<feature type="domain" description="RRM" evidence="3">
    <location>
        <begin position="497"/>
        <end position="545"/>
    </location>
</feature>
<dbReference type="Pfam" id="PF00076">
    <property type="entry name" value="RRM_1"/>
    <property type="match status" value="1"/>
</dbReference>
<dbReference type="InterPro" id="IPR040366">
    <property type="entry name" value="Nab2/ZC3H14"/>
</dbReference>
<dbReference type="EMBL" id="OOIL02001712">
    <property type="protein sequence ID" value="VFQ77781.1"/>
    <property type="molecule type" value="Genomic_DNA"/>
</dbReference>
<evidence type="ECO:0000256" key="2">
    <source>
        <dbReference type="SAM" id="MobiDB-lite"/>
    </source>
</evidence>
<dbReference type="PANTHER" id="PTHR14738">
    <property type="entry name" value="ZINC FINGER CCCH DOMAIN-CONTAINING PROTEIN 14"/>
    <property type="match status" value="1"/>
</dbReference>
<feature type="region of interest" description="Disordered" evidence="2">
    <location>
        <begin position="398"/>
        <end position="418"/>
    </location>
</feature>
<sequence>MGNVDDRTFKLNFSCKGLTMLQEHVKRKLQEFMGDYTDDTHSCVDVELNWLKILLHKEEARNELNVFLGDDTDCFVSWLWDHLGSNLNIYIQQREAIPDDVIKVSLANGEKAVKNDTCQLGSESDKVKSDKSRPRHRREWKGLVRDANEQPHLRSVVVDASHKEVVKHNKVDCKQPFFSPKSEVRRKRSQHDYQPTKTREDISKATIVAPRRLLQFAERDAVAALRPSHLATEPSLKRLCSVVSTSLEDSLPGDCLTVKQSGARVSDAIVTVSRVVAEAANDVTKRKRSANVFDRLGHDSNRLVTLEKLEEMSADVTEQMKDKTFVDVMEVPTTYHQTNYSGLRARKLHGYNEMDFYPGSDYECYANINVVAQVDLGGREAYVGKKGIRPLVRNKNVTKTAAERKPKALKGQDHPTSIPNASCNIMTGSMNTNTWKSPQYQDPVKVLKRDGCESAKNSGAVASMPCMPFMERRNDPVTVENESLCSAYALLEDTDSRTIFVNNVHFASTKEGLSRHFNKFGEVLKVVILTDAATGQPKGSAYVEFMKKGISRSCFIA</sequence>
<dbReference type="Proteomes" id="UP000595140">
    <property type="component" value="Unassembled WGS sequence"/>
</dbReference>
<dbReference type="GO" id="GO:0008143">
    <property type="term" value="F:poly(A) binding"/>
    <property type="evidence" value="ECO:0007669"/>
    <property type="project" value="InterPro"/>
</dbReference>
<evidence type="ECO:0000259" key="3">
    <source>
        <dbReference type="PROSITE" id="PS50102"/>
    </source>
</evidence>
<accession>A0A484LMY9</accession>
<dbReference type="GO" id="GO:0005634">
    <property type="term" value="C:nucleus"/>
    <property type="evidence" value="ECO:0007669"/>
    <property type="project" value="TreeGrafter"/>
</dbReference>
<dbReference type="PROSITE" id="PS50102">
    <property type="entry name" value="RRM"/>
    <property type="match status" value="1"/>
</dbReference>
<organism evidence="4 5">
    <name type="scientific">Cuscuta campestris</name>
    <dbReference type="NCBI Taxonomy" id="132261"/>
    <lineage>
        <taxon>Eukaryota</taxon>
        <taxon>Viridiplantae</taxon>
        <taxon>Streptophyta</taxon>
        <taxon>Embryophyta</taxon>
        <taxon>Tracheophyta</taxon>
        <taxon>Spermatophyta</taxon>
        <taxon>Magnoliopsida</taxon>
        <taxon>eudicotyledons</taxon>
        <taxon>Gunneridae</taxon>
        <taxon>Pentapetalae</taxon>
        <taxon>asterids</taxon>
        <taxon>lamiids</taxon>
        <taxon>Solanales</taxon>
        <taxon>Convolvulaceae</taxon>
        <taxon>Cuscuteae</taxon>
        <taxon>Cuscuta</taxon>
        <taxon>Cuscuta subgen. Grammica</taxon>
        <taxon>Cuscuta sect. Cleistogrammica</taxon>
    </lineage>
</organism>
<evidence type="ECO:0000313" key="4">
    <source>
        <dbReference type="EMBL" id="VFQ77781.1"/>
    </source>
</evidence>
<feature type="compositionally biased region" description="Basic and acidic residues" evidence="2">
    <location>
        <begin position="401"/>
        <end position="413"/>
    </location>
</feature>
<dbReference type="PANTHER" id="PTHR14738:SF32">
    <property type="entry name" value="RNA BINDING (RRM_RBD_RNP MOTIFS) FAMILY PROTEIN"/>
    <property type="match status" value="1"/>
</dbReference>